<accession>A0ABP4IKG2</accession>
<reference evidence="10" key="1">
    <citation type="journal article" date="2019" name="Int. J. Syst. Evol. Microbiol.">
        <title>The Global Catalogue of Microorganisms (GCM) 10K type strain sequencing project: providing services to taxonomists for standard genome sequencing and annotation.</title>
        <authorList>
            <consortium name="The Broad Institute Genomics Platform"/>
            <consortium name="The Broad Institute Genome Sequencing Center for Infectious Disease"/>
            <person name="Wu L."/>
            <person name="Ma J."/>
        </authorList>
    </citation>
    <scope>NUCLEOTIDE SEQUENCE [LARGE SCALE GENOMIC DNA]</scope>
    <source>
        <strain evidence="10">JCM 11896</strain>
    </source>
</reference>
<dbReference type="InterPro" id="IPR010211">
    <property type="entry name" value="Redox-sen_tscrpt-act_SoxR"/>
</dbReference>
<keyword evidence="4" id="KW-0411">Iron-sulfur</keyword>
<keyword evidence="3" id="KW-0408">Iron</keyword>
<organism evidence="9 10">
    <name type="scientific">Pseudonocardia kongjuensis</name>
    <dbReference type="NCBI Taxonomy" id="102227"/>
    <lineage>
        <taxon>Bacteria</taxon>
        <taxon>Bacillati</taxon>
        <taxon>Actinomycetota</taxon>
        <taxon>Actinomycetes</taxon>
        <taxon>Pseudonocardiales</taxon>
        <taxon>Pseudonocardiaceae</taxon>
        <taxon>Pseudonocardia</taxon>
    </lineage>
</organism>
<evidence type="ECO:0000256" key="1">
    <source>
        <dbReference type="ARBA" id="ARBA00022714"/>
    </source>
</evidence>
<dbReference type="SUPFAM" id="SSF46955">
    <property type="entry name" value="Putative DNA-binding domain"/>
    <property type="match status" value="1"/>
</dbReference>
<evidence type="ECO:0000256" key="6">
    <source>
        <dbReference type="ARBA" id="ARBA00023125"/>
    </source>
</evidence>
<dbReference type="InterPro" id="IPR015358">
    <property type="entry name" value="Tscrpt_reg_MerR_DNA-bd"/>
</dbReference>
<protein>
    <submittedName>
        <fullName evidence="9">Redox-sensitive transcriptional activator SoxR</fullName>
    </submittedName>
</protein>
<keyword evidence="7" id="KW-0804">Transcription</keyword>
<dbReference type="PRINTS" id="PR00040">
    <property type="entry name" value="HTHMERR"/>
</dbReference>
<dbReference type="PANTHER" id="PTHR30204:SF0">
    <property type="entry name" value="REDOX-SENSITIVE TRANSCRIPTIONAL ACTIVATOR SOXR"/>
    <property type="match status" value="1"/>
</dbReference>
<keyword evidence="6" id="KW-0238">DNA-binding</keyword>
<dbReference type="InterPro" id="IPR047057">
    <property type="entry name" value="MerR_fam"/>
</dbReference>
<comment type="caution">
    <text evidence="9">The sequence shown here is derived from an EMBL/GenBank/DDBJ whole genome shotgun (WGS) entry which is preliminary data.</text>
</comment>
<keyword evidence="10" id="KW-1185">Reference proteome</keyword>
<dbReference type="SMART" id="SM00422">
    <property type="entry name" value="HTH_MERR"/>
    <property type="match status" value="1"/>
</dbReference>
<evidence type="ECO:0000256" key="4">
    <source>
        <dbReference type="ARBA" id="ARBA00023014"/>
    </source>
</evidence>
<evidence type="ECO:0000313" key="9">
    <source>
        <dbReference type="EMBL" id="GAA1389637.1"/>
    </source>
</evidence>
<keyword evidence="5" id="KW-0805">Transcription regulation</keyword>
<dbReference type="Pfam" id="PF00376">
    <property type="entry name" value="MerR"/>
    <property type="match status" value="1"/>
</dbReference>
<dbReference type="InterPro" id="IPR000551">
    <property type="entry name" value="MerR-type_HTH_dom"/>
</dbReference>
<name>A0ABP4IKG2_9PSEU</name>
<dbReference type="PANTHER" id="PTHR30204">
    <property type="entry name" value="REDOX-CYCLING DRUG-SENSING TRANSCRIPTIONAL ACTIVATOR SOXR"/>
    <property type="match status" value="1"/>
</dbReference>
<dbReference type="Proteomes" id="UP001501414">
    <property type="component" value="Unassembled WGS sequence"/>
</dbReference>
<evidence type="ECO:0000259" key="8">
    <source>
        <dbReference type="PROSITE" id="PS50937"/>
    </source>
</evidence>
<evidence type="ECO:0000256" key="2">
    <source>
        <dbReference type="ARBA" id="ARBA00022723"/>
    </source>
</evidence>
<keyword evidence="2" id="KW-0479">Metal-binding</keyword>
<proteinExistence type="predicted"/>
<dbReference type="EMBL" id="BAAAJK010000010">
    <property type="protein sequence ID" value="GAA1389637.1"/>
    <property type="molecule type" value="Genomic_DNA"/>
</dbReference>
<dbReference type="Pfam" id="PF09278">
    <property type="entry name" value="MerR-DNA-bind"/>
    <property type="match status" value="1"/>
</dbReference>
<dbReference type="PROSITE" id="PS50937">
    <property type="entry name" value="HTH_MERR_2"/>
    <property type="match status" value="1"/>
</dbReference>
<evidence type="ECO:0000256" key="7">
    <source>
        <dbReference type="ARBA" id="ARBA00023163"/>
    </source>
</evidence>
<dbReference type="NCBIfam" id="TIGR01950">
    <property type="entry name" value="SoxR"/>
    <property type="match status" value="1"/>
</dbReference>
<sequence>MSEGVEEMESGDLLTIGEIVERSGFPHSALRYYEREGLISASRTSGGQRRYRRSVLRRLAFVRAARSLGIGLDEVRAALDSLPAERTPTRADWSRLSKAWRGRLDEQIEALTALRDGLDGCIGCGCLSMTTCRLVNPDDAAAVQGDGARRLPPALRRPPVHGR</sequence>
<gene>
    <name evidence="9" type="primary">soxR</name>
    <name evidence="9" type="ORF">GCM10009613_28930</name>
</gene>
<dbReference type="Gene3D" id="1.10.1660.10">
    <property type="match status" value="1"/>
</dbReference>
<feature type="domain" description="HTH merR-type" evidence="8">
    <location>
        <begin position="13"/>
        <end position="81"/>
    </location>
</feature>
<evidence type="ECO:0000313" key="10">
    <source>
        <dbReference type="Proteomes" id="UP001501414"/>
    </source>
</evidence>
<keyword evidence="1" id="KW-0001">2Fe-2S</keyword>
<dbReference type="InterPro" id="IPR009061">
    <property type="entry name" value="DNA-bd_dom_put_sf"/>
</dbReference>
<evidence type="ECO:0000256" key="3">
    <source>
        <dbReference type="ARBA" id="ARBA00023004"/>
    </source>
</evidence>
<evidence type="ECO:0000256" key="5">
    <source>
        <dbReference type="ARBA" id="ARBA00023015"/>
    </source>
</evidence>